<dbReference type="Proteomes" id="UP000187406">
    <property type="component" value="Unassembled WGS sequence"/>
</dbReference>
<proteinExistence type="predicted"/>
<keyword evidence="2" id="KW-1185">Reference proteome</keyword>
<protein>
    <recommendedName>
        <fullName evidence="3">Zf-RVT domain-containing protein</fullName>
    </recommendedName>
</protein>
<name>A0A1Q3BZN8_CEPFO</name>
<organism evidence="1 2">
    <name type="scientific">Cephalotus follicularis</name>
    <name type="common">Albany pitcher plant</name>
    <dbReference type="NCBI Taxonomy" id="3775"/>
    <lineage>
        <taxon>Eukaryota</taxon>
        <taxon>Viridiplantae</taxon>
        <taxon>Streptophyta</taxon>
        <taxon>Embryophyta</taxon>
        <taxon>Tracheophyta</taxon>
        <taxon>Spermatophyta</taxon>
        <taxon>Magnoliopsida</taxon>
        <taxon>eudicotyledons</taxon>
        <taxon>Gunneridae</taxon>
        <taxon>Pentapetalae</taxon>
        <taxon>rosids</taxon>
        <taxon>fabids</taxon>
        <taxon>Oxalidales</taxon>
        <taxon>Cephalotaceae</taxon>
        <taxon>Cephalotus</taxon>
    </lineage>
</organism>
<reference evidence="2" key="1">
    <citation type="submission" date="2016-04" db="EMBL/GenBank/DDBJ databases">
        <title>Cephalotus genome sequencing.</title>
        <authorList>
            <person name="Fukushima K."/>
            <person name="Hasebe M."/>
            <person name="Fang X."/>
        </authorList>
    </citation>
    <scope>NUCLEOTIDE SEQUENCE [LARGE SCALE GENOMIC DNA]</scope>
    <source>
        <strain evidence="2">cv. St1</strain>
    </source>
</reference>
<dbReference type="OrthoDB" id="1109676at2759"/>
<sequence>MAEGGLGFKDMRTWNRALLLKQVWDILMNQSLWARWCHVYLIKESNFWVMPANGLHSWSWRQILLLRPVAKEHLIYKCGRGDKFSLWFDPWMHGESIHTLYGHRVIHETCLGRLPLVKDVIREGRWNWPLNSSDLVEI</sequence>
<gene>
    <name evidence="1" type="ORF">CFOL_v3_16719</name>
</gene>
<evidence type="ECO:0000313" key="2">
    <source>
        <dbReference type="Proteomes" id="UP000187406"/>
    </source>
</evidence>
<evidence type="ECO:0008006" key="3">
    <source>
        <dbReference type="Google" id="ProtNLM"/>
    </source>
</evidence>
<accession>A0A1Q3BZN8</accession>
<dbReference type="AlphaFoldDB" id="A0A1Q3BZN8"/>
<comment type="caution">
    <text evidence="1">The sequence shown here is derived from an EMBL/GenBank/DDBJ whole genome shotgun (WGS) entry which is preliminary data.</text>
</comment>
<dbReference type="EMBL" id="BDDD01001090">
    <property type="protein sequence ID" value="GAV73233.1"/>
    <property type="molecule type" value="Genomic_DNA"/>
</dbReference>
<dbReference type="InParanoid" id="A0A1Q3BZN8"/>
<evidence type="ECO:0000313" key="1">
    <source>
        <dbReference type="EMBL" id="GAV73233.1"/>
    </source>
</evidence>
<dbReference type="STRING" id="3775.A0A1Q3BZN8"/>